<dbReference type="PRINTS" id="PR00598">
    <property type="entry name" value="HTHMARR"/>
</dbReference>
<dbReference type="RefSeq" id="WP_056540938.1">
    <property type="nucleotide sequence ID" value="NZ_CP081870.1"/>
</dbReference>
<dbReference type="InterPro" id="IPR039422">
    <property type="entry name" value="MarR/SlyA-like"/>
</dbReference>
<dbReference type="EMBL" id="VTEQ01000004">
    <property type="protein sequence ID" value="TYS53011.1"/>
    <property type="molecule type" value="Genomic_DNA"/>
</dbReference>
<name>A0A5D4RRG1_9BACI</name>
<dbReference type="SUPFAM" id="SSF46785">
    <property type="entry name" value="Winged helix' DNA-binding domain"/>
    <property type="match status" value="1"/>
</dbReference>
<evidence type="ECO:0000313" key="6">
    <source>
        <dbReference type="Proteomes" id="UP000322997"/>
    </source>
</evidence>
<dbReference type="GO" id="GO:0003677">
    <property type="term" value="F:DNA binding"/>
    <property type="evidence" value="ECO:0007669"/>
    <property type="project" value="UniProtKB-KW"/>
</dbReference>
<dbReference type="Pfam" id="PF01047">
    <property type="entry name" value="MarR"/>
    <property type="match status" value="1"/>
</dbReference>
<dbReference type="SMART" id="SM00347">
    <property type="entry name" value="HTH_MARR"/>
    <property type="match status" value="1"/>
</dbReference>
<reference evidence="5 6" key="1">
    <citation type="submission" date="2019-08" db="EMBL/GenBank/DDBJ databases">
        <title>Bacillus genomes from the desert of Cuatro Cienegas, Coahuila.</title>
        <authorList>
            <person name="Olmedo-Alvarez G."/>
        </authorList>
    </citation>
    <scope>NUCLEOTIDE SEQUENCE [LARGE SCALE GENOMIC DNA]</scope>
    <source>
        <strain evidence="5 6">CH108_3D</strain>
    </source>
</reference>
<evidence type="ECO:0000256" key="3">
    <source>
        <dbReference type="ARBA" id="ARBA00023163"/>
    </source>
</evidence>
<dbReference type="GeneID" id="89535914"/>
<feature type="domain" description="HTH marR-type" evidence="4">
    <location>
        <begin position="1"/>
        <end position="139"/>
    </location>
</feature>
<dbReference type="PANTHER" id="PTHR33164:SF64">
    <property type="entry name" value="TRANSCRIPTIONAL REGULATOR SLYA"/>
    <property type="match status" value="1"/>
</dbReference>
<organism evidence="5 6">
    <name type="scientific">Rossellomorea marisflavi</name>
    <dbReference type="NCBI Taxonomy" id="189381"/>
    <lineage>
        <taxon>Bacteria</taxon>
        <taxon>Bacillati</taxon>
        <taxon>Bacillota</taxon>
        <taxon>Bacilli</taxon>
        <taxon>Bacillales</taxon>
        <taxon>Bacillaceae</taxon>
        <taxon>Rossellomorea</taxon>
    </lineage>
</organism>
<keyword evidence="1" id="KW-0805">Transcription regulation</keyword>
<keyword evidence="2" id="KW-0238">DNA-binding</keyword>
<protein>
    <submittedName>
        <fullName evidence="5">MarR family transcriptional regulator</fullName>
    </submittedName>
</protein>
<evidence type="ECO:0000256" key="1">
    <source>
        <dbReference type="ARBA" id="ARBA00023015"/>
    </source>
</evidence>
<dbReference type="PROSITE" id="PS50995">
    <property type="entry name" value="HTH_MARR_2"/>
    <property type="match status" value="1"/>
</dbReference>
<dbReference type="PANTHER" id="PTHR33164">
    <property type="entry name" value="TRANSCRIPTIONAL REGULATOR, MARR FAMILY"/>
    <property type="match status" value="1"/>
</dbReference>
<proteinExistence type="predicted"/>
<keyword evidence="3" id="KW-0804">Transcription</keyword>
<evidence type="ECO:0000256" key="2">
    <source>
        <dbReference type="ARBA" id="ARBA00023125"/>
    </source>
</evidence>
<evidence type="ECO:0000259" key="4">
    <source>
        <dbReference type="PROSITE" id="PS50995"/>
    </source>
</evidence>
<accession>A0A5D4RRG1</accession>
<evidence type="ECO:0000313" key="5">
    <source>
        <dbReference type="EMBL" id="TYS53011.1"/>
    </source>
</evidence>
<dbReference type="Proteomes" id="UP000322997">
    <property type="component" value="Unassembled WGS sequence"/>
</dbReference>
<gene>
    <name evidence="5" type="ORF">FZC83_15060</name>
</gene>
<dbReference type="GO" id="GO:0003700">
    <property type="term" value="F:DNA-binding transcription factor activity"/>
    <property type="evidence" value="ECO:0007669"/>
    <property type="project" value="InterPro"/>
</dbReference>
<dbReference type="Gene3D" id="1.10.10.10">
    <property type="entry name" value="Winged helix-like DNA-binding domain superfamily/Winged helix DNA-binding domain"/>
    <property type="match status" value="1"/>
</dbReference>
<dbReference type="InterPro" id="IPR000835">
    <property type="entry name" value="HTH_MarR-typ"/>
</dbReference>
<comment type="caution">
    <text evidence="5">The sequence shown here is derived from an EMBL/GenBank/DDBJ whole genome shotgun (WGS) entry which is preliminary data.</text>
</comment>
<dbReference type="AlphaFoldDB" id="A0A5D4RRG1"/>
<dbReference type="GO" id="GO:0006950">
    <property type="term" value="P:response to stress"/>
    <property type="evidence" value="ECO:0007669"/>
    <property type="project" value="TreeGrafter"/>
</dbReference>
<sequence length="146" mass="17031">MNTTFDESIGLNTSHTIRNVIRYLTVHLKEFDLTPEQWTVLKRLAANDGISQKALAELADKDQPTVTRILDILERKNLITKKKNVDDRRSFLIHITDKGKNVKQELTPFIEDVFENQILKGIPEEKLEVYKEVLQLINQNMRDRTD</sequence>
<dbReference type="InterPro" id="IPR036390">
    <property type="entry name" value="WH_DNA-bd_sf"/>
</dbReference>
<dbReference type="InterPro" id="IPR036388">
    <property type="entry name" value="WH-like_DNA-bd_sf"/>
</dbReference>